<dbReference type="Proteomes" id="UP000002943">
    <property type="component" value="Unassembled WGS sequence"/>
</dbReference>
<comment type="caution">
    <text evidence="2">The sequence shown here is derived from an EMBL/GenBank/DDBJ whole genome shotgun (WGS) entry which is preliminary data.</text>
</comment>
<feature type="transmembrane region" description="Helical" evidence="1">
    <location>
        <begin position="88"/>
        <end position="108"/>
    </location>
</feature>
<feature type="transmembrane region" description="Helical" evidence="1">
    <location>
        <begin position="412"/>
        <end position="432"/>
    </location>
</feature>
<dbReference type="EMBL" id="AEIU01000068">
    <property type="protein sequence ID" value="EFP96994.1"/>
    <property type="molecule type" value="Genomic_DNA"/>
</dbReference>
<feature type="transmembrane region" description="Helical" evidence="1">
    <location>
        <begin position="144"/>
        <end position="162"/>
    </location>
</feature>
<keyword evidence="1" id="KW-1133">Transmembrane helix</keyword>
<feature type="transmembrane region" description="Helical" evidence="1">
    <location>
        <begin position="385"/>
        <end position="403"/>
    </location>
</feature>
<evidence type="ECO:0000313" key="2">
    <source>
        <dbReference type="EMBL" id="EFP96994.1"/>
    </source>
</evidence>
<feature type="transmembrane region" description="Helical" evidence="1">
    <location>
        <begin position="361"/>
        <end position="379"/>
    </location>
</feature>
<dbReference type="OrthoDB" id="9587583at2"/>
<keyword evidence="1" id="KW-0472">Membrane</keyword>
<keyword evidence="1" id="KW-0812">Transmembrane</keyword>
<name>E3BJ68_9VIBR</name>
<feature type="transmembrane region" description="Helical" evidence="1">
    <location>
        <begin position="120"/>
        <end position="138"/>
    </location>
</feature>
<feature type="transmembrane region" description="Helical" evidence="1">
    <location>
        <begin position="291"/>
        <end position="310"/>
    </location>
</feature>
<evidence type="ECO:0000256" key="1">
    <source>
        <dbReference type="SAM" id="Phobius"/>
    </source>
</evidence>
<feature type="transmembrane region" description="Helical" evidence="1">
    <location>
        <begin position="15"/>
        <end position="33"/>
    </location>
</feature>
<gene>
    <name evidence="2" type="ORF">VIBC2010_20300</name>
</gene>
<dbReference type="STRING" id="796620.VIBC2010_20300"/>
<proteinExistence type="predicted"/>
<feature type="transmembrane region" description="Helical" evidence="1">
    <location>
        <begin position="213"/>
        <end position="233"/>
    </location>
</feature>
<dbReference type="AlphaFoldDB" id="E3BJ68"/>
<feature type="transmembrane region" description="Helical" evidence="1">
    <location>
        <begin position="330"/>
        <end position="349"/>
    </location>
</feature>
<reference evidence="2 3" key="1">
    <citation type="journal article" date="2012" name="Int. J. Syst. Evol. Microbiol.">
        <title>Vibrio caribbeanicus sp. nov., isolated from the marine sponge Scleritoderma cyanea.</title>
        <authorList>
            <person name="Hoffmann M."/>
            <person name="Monday S.R."/>
            <person name="Allard M.W."/>
            <person name="Strain E.A."/>
            <person name="Whittaker P."/>
            <person name="Naum M."/>
            <person name="McCarthy P.J."/>
            <person name="Lopez J.V."/>
            <person name="Fischer M."/>
            <person name="Brown E.W."/>
        </authorList>
    </citation>
    <scope>NUCLEOTIDE SEQUENCE [LARGE SCALE GENOMIC DNA]</scope>
    <source>
        <strain evidence="2 3">ATCC BAA-2122</strain>
    </source>
</reference>
<organism evidence="2 3">
    <name type="scientific">Vibrio caribbeanicus ATCC BAA-2122</name>
    <dbReference type="NCBI Taxonomy" id="796620"/>
    <lineage>
        <taxon>Bacteria</taxon>
        <taxon>Pseudomonadati</taxon>
        <taxon>Pseudomonadota</taxon>
        <taxon>Gammaproteobacteria</taxon>
        <taxon>Vibrionales</taxon>
        <taxon>Vibrionaceae</taxon>
        <taxon>Vibrio</taxon>
    </lineage>
</organism>
<dbReference type="RefSeq" id="WP_009601064.1">
    <property type="nucleotide sequence ID" value="NZ_AEIU01000068.1"/>
</dbReference>
<evidence type="ECO:0000313" key="3">
    <source>
        <dbReference type="Proteomes" id="UP000002943"/>
    </source>
</evidence>
<keyword evidence="3" id="KW-1185">Reference proteome</keyword>
<sequence length="443" mass="50746">MITNIRHTADMNKNVFYIGLLGLILIGLFFYFYSLTHPVCCDANYYLSLAKDINLNGIESFNDQVRTWGYPWFLSIVVEISSFINVPLHFSIFFIQLVLYYLAILYCYNSLVRINGNVAITSYIFLCFNVFAIPYSVLTLTDSVYLTLILVFYAQMFCLLHQLEKTDIDVSKLLAWMSFVVCVNIVIRPASVWMLVPLFCLISYAAIRRQIHFLQFSCMSVLAVSPLIIQMAINTIHYGKHTFLPVIELGELQIKWGIQYIKYGTWLGGGAPQNYYPSTALIDNSQSDLGLIWYLYNFFDGIKLLFVKFIGAFDFDYLVPYVYSKPYVPYLPSIMAFAFLWIGLLFTVCNLMSNRLGNLRFIPLIILVSWGAVSLSSALELRFTLPILLYFMITAPLFYEYFYKSASSRAKLFYALGGIGFVAMCGFVSAFVRSQSSVLPYVQ</sequence>
<feature type="transmembrane region" description="Helical" evidence="1">
    <location>
        <begin position="174"/>
        <end position="207"/>
    </location>
</feature>
<protein>
    <recommendedName>
        <fullName evidence="4">Glycosyltransferase RgtA/B/C/D-like domain-containing protein</fullName>
    </recommendedName>
</protein>
<evidence type="ECO:0008006" key="4">
    <source>
        <dbReference type="Google" id="ProtNLM"/>
    </source>
</evidence>
<accession>E3BJ68</accession>